<dbReference type="SMART" id="SM00320">
    <property type="entry name" value="WD40"/>
    <property type="match status" value="2"/>
</dbReference>
<keyword evidence="2" id="KW-0677">Repeat</keyword>
<evidence type="ECO:0000313" key="4">
    <source>
        <dbReference type="Proteomes" id="UP000001542"/>
    </source>
</evidence>
<dbReference type="STRING" id="5722.A2FH98"/>
<gene>
    <name evidence="3" type="ORF">TVAG_123270</name>
</gene>
<dbReference type="InterPro" id="IPR019775">
    <property type="entry name" value="WD40_repeat_CS"/>
</dbReference>
<dbReference type="PROSITE" id="PS00678">
    <property type="entry name" value="WD_REPEATS_1"/>
    <property type="match status" value="1"/>
</dbReference>
<reference evidence="3" key="1">
    <citation type="submission" date="2006-10" db="EMBL/GenBank/DDBJ databases">
        <authorList>
            <person name="Amadeo P."/>
            <person name="Zhao Q."/>
            <person name="Wortman J."/>
            <person name="Fraser-Liggett C."/>
            <person name="Carlton J."/>
        </authorList>
    </citation>
    <scope>NUCLEOTIDE SEQUENCE</scope>
    <source>
        <strain evidence="3">G3</strain>
    </source>
</reference>
<organism evidence="3 4">
    <name type="scientific">Trichomonas vaginalis (strain ATCC PRA-98 / G3)</name>
    <dbReference type="NCBI Taxonomy" id="412133"/>
    <lineage>
        <taxon>Eukaryota</taxon>
        <taxon>Metamonada</taxon>
        <taxon>Parabasalia</taxon>
        <taxon>Trichomonadida</taxon>
        <taxon>Trichomonadidae</taxon>
        <taxon>Trichomonas</taxon>
    </lineage>
</organism>
<protein>
    <submittedName>
        <fullName evidence="3">Uncharacterized protein</fullName>
    </submittedName>
</protein>
<dbReference type="InterPro" id="IPR015943">
    <property type="entry name" value="WD40/YVTN_repeat-like_dom_sf"/>
</dbReference>
<dbReference type="InterPro" id="IPR001680">
    <property type="entry name" value="WD40_rpt"/>
</dbReference>
<reference evidence="3" key="2">
    <citation type="journal article" date="2007" name="Science">
        <title>Draft genome sequence of the sexually transmitted pathogen Trichomonas vaginalis.</title>
        <authorList>
            <person name="Carlton J.M."/>
            <person name="Hirt R.P."/>
            <person name="Silva J.C."/>
            <person name="Delcher A.L."/>
            <person name="Schatz M."/>
            <person name="Zhao Q."/>
            <person name="Wortman J.R."/>
            <person name="Bidwell S.L."/>
            <person name="Alsmark U.C.M."/>
            <person name="Besteiro S."/>
            <person name="Sicheritz-Ponten T."/>
            <person name="Noel C.J."/>
            <person name="Dacks J.B."/>
            <person name="Foster P.G."/>
            <person name="Simillion C."/>
            <person name="Van de Peer Y."/>
            <person name="Miranda-Saavedra D."/>
            <person name="Barton G.J."/>
            <person name="Westrop G.D."/>
            <person name="Mueller S."/>
            <person name="Dessi D."/>
            <person name="Fiori P.L."/>
            <person name="Ren Q."/>
            <person name="Paulsen I."/>
            <person name="Zhang H."/>
            <person name="Bastida-Corcuera F.D."/>
            <person name="Simoes-Barbosa A."/>
            <person name="Brown M.T."/>
            <person name="Hayes R.D."/>
            <person name="Mukherjee M."/>
            <person name="Okumura C.Y."/>
            <person name="Schneider R."/>
            <person name="Smith A.J."/>
            <person name="Vanacova S."/>
            <person name="Villalvazo M."/>
            <person name="Haas B.J."/>
            <person name="Pertea M."/>
            <person name="Feldblyum T.V."/>
            <person name="Utterback T.R."/>
            <person name="Shu C.L."/>
            <person name="Osoegawa K."/>
            <person name="de Jong P.J."/>
            <person name="Hrdy I."/>
            <person name="Horvathova L."/>
            <person name="Zubacova Z."/>
            <person name="Dolezal P."/>
            <person name="Malik S.B."/>
            <person name="Logsdon J.M. Jr."/>
            <person name="Henze K."/>
            <person name="Gupta A."/>
            <person name="Wang C.C."/>
            <person name="Dunne R.L."/>
            <person name="Upcroft J.A."/>
            <person name="Upcroft P."/>
            <person name="White O."/>
            <person name="Salzberg S.L."/>
            <person name="Tang P."/>
            <person name="Chiu C.-H."/>
            <person name="Lee Y.-S."/>
            <person name="Embley T.M."/>
            <person name="Coombs G.H."/>
            <person name="Mottram J.C."/>
            <person name="Tachezy J."/>
            <person name="Fraser-Liggett C.M."/>
            <person name="Johnson P.J."/>
        </authorList>
    </citation>
    <scope>NUCLEOTIDE SEQUENCE [LARGE SCALE GENOMIC DNA]</scope>
    <source>
        <strain evidence="3">G3</strain>
    </source>
</reference>
<evidence type="ECO:0000256" key="2">
    <source>
        <dbReference type="ARBA" id="ARBA00022737"/>
    </source>
</evidence>
<dbReference type="InterPro" id="IPR036322">
    <property type="entry name" value="WD40_repeat_dom_sf"/>
</dbReference>
<dbReference type="Gene3D" id="2.130.10.10">
    <property type="entry name" value="YVTN repeat-like/Quinoprotein amine dehydrogenase"/>
    <property type="match status" value="1"/>
</dbReference>
<dbReference type="InParanoid" id="A2FH98"/>
<proteinExistence type="predicted"/>
<accession>A2FH98</accession>
<dbReference type="SMR" id="A2FH98"/>
<dbReference type="RefSeq" id="XP_001308666.1">
    <property type="nucleotide sequence ID" value="XM_001308665.1"/>
</dbReference>
<dbReference type="EMBL" id="DS113791">
    <property type="protein sequence ID" value="EAX95736.1"/>
    <property type="molecule type" value="Genomic_DNA"/>
</dbReference>
<dbReference type="VEuPathDB" id="TrichDB:TVAG_123270"/>
<evidence type="ECO:0000256" key="1">
    <source>
        <dbReference type="ARBA" id="ARBA00022574"/>
    </source>
</evidence>
<dbReference type="SUPFAM" id="SSF50978">
    <property type="entry name" value="WD40 repeat-like"/>
    <property type="match status" value="1"/>
</dbReference>
<evidence type="ECO:0000313" key="3">
    <source>
        <dbReference type="EMBL" id="EAX95736.1"/>
    </source>
</evidence>
<dbReference type="VEuPathDB" id="TrichDB:TVAGG3_0181310"/>
<name>A2FH98_TRIV3</name>
<dbReference type="OrthoDB" id="10532649at2759"/>
<dbReference type="AlphaFoldDB" id="A2FH98"/>
<sequence>MDYLVIGGKNANPLLYNMAKRSMSEIGKKYSLLTDSCTAVAISQDSDFAATGYPDGTIILWNIQKNGDGNPYKLIHKSNITNLAFICDHKRLIIADFSGVITLLSLVQSPSCELVLQTTIINLKNQIKSFVSLDPNHVAFLSSDMFSFISVDRNITVHVSKTLNADSNYNSCAIITEKSNKRSLMCIDNSLTLMEVKKDSRAHDILNITAEAKIVQCFFISYRKFIVILDIGKAIIYNDKSEQLEILENLPTVAEPMNIQKYGNSLLFFLDNAIIQKRIPKV</sequence>
<dbReference type="KEGG" id="tva:4753498"/>
<keyword evidence="1" id="KW-0853">WD repeat</keyword>
<dbReference type="Proteomes" id="UP000001542">
    <property type="component" value="Unassembled WGS sequence"/>
</dbReference>
<keyword evidence="4" id="KW-1185">Reference proteome</keyword>